<dbReference type="AlphaFoldDB" id="A0AB40D9B7"/>
<proteinExistence type="predicted"/>
<protein>
    <submittedName>
        <fullName evidence="2">Cyclic GMP-AMP synthase-like protein isoform X1</fullName>
    </submittedName>
</protein>
<name>A0AB40D9B7_DROSZ</name>
<organism evidence="1 2">
    <name type="scientific">Drosophila suzukii</name>
    <name type="common">Spotted-wing drosophila fruit fly</name>
    <dbReference type="NCBI Taxonomy" id="28584"/>
    <lineage>
        <taxon>Eukaryota</taxon>
        <taxon>Metazoa</taxon>
        <taxon>Ecdysozoa</taxon>
        <taxon>Arthropoda</taxon>
        <taxon>Hexapoda</taxon>
        <taxon>Insecta</taxon>
        <taxon>Pterygota</taxon>
        <taxon>Neoptera</taxon>
        <taxon>Endopterygota</taxon>
        <taxon>Diptera</taxon>
        <taxon>Brachycera</taxon>
        <taxon>Muscomorpha</taxon>
        <taxon>Ephydroidea</taxon>
        <taxon>Drosophilidae</taxon>
        <taxon>Drosophila</taxon>
        <taxon>Sophophora</taxon>
    </lineage>
</organism>
<evidence type="ECO:0000313" key="2">
    <source>
        <dbReference type="RefSeq" id="XP_065720808.2"/>
    </source>
</evidence>
<dbReference type="Proteomes" id="UP001652628">
    <property type="component" value="Chromosome 3"/>
</dbReference>
<reference evidence="2" key="1">
    <citation type="submission" date="2025-08" db="UniProtKB">
        <authorList>
            <consortium name="RefSeq"/>
        </authorList>
    </citation>
    <scope>IDENTIFICATION</scope>
</reference>
<dbReference type="PROSITE" id="PS51257">
    <property type="entry name" value="PROKAR_LIPOPROTEIN"/>
    <property type="match status" value="1"/>
</dbReference>
<dbReference type="RefSeq" id="XP_065720808.2">
    <property type="nucleotide sequence ID" value="XM_065864736.2"/>
</dbReference>
<accession>A0AB40D9B7</accession>
<keyword evidence="1" id="KW-1185">Reference proteome</keyword>
<gene>
    <name evidence="2" type="primary">LOC108006824</name>
</gene>
<evidence type="ECO:0000313" key="1">
    <source>
        <dbReference type="Proteomes" id="UP001652628"/>
    </source>
</evidence>
<sequence>MSSFICKKFSMALNSVASCLMRPPKDEILDELFMVQHKIMENLNSAGRWDGTLFTFGVMGNSSESITKIHDGKYEFQVNVNFPFELKPIRDERRPGFVMLQAGELVDHPAVVNGFLQRDALACWFLFIINKDGTNIRNFSLDGEEFIMSFSLINIRSSVHLICKPVLQFDFSKWPLPYPEVPDGGLSFRNHPWYAVPRVTVPLDKRSFMVWAPDWERFLMEWNCHANKVLLLMRKIMEQMEIYLPLDVVKSIILRNIQILPFDLGNCFLAVFEAFVNDLQEGKVTPFLVDSVNMLQIGSNYEAKIEMYHYTASNLLITFKNVKSRALADQVKTGGDNQSCGPDNWITVLHLLFGN</sequence>
<dbReference type="GeneID" id="108006824"/>